<dbReference type="InterPro" id="IPR050752">
    <property type="entry name" value="C2H2-ZF_domain"/>
</dbReference>
<protein>
    <submittedName>
        <fullName evidence="14">Zinc finger protein 233</fullName>
    </submittedName>
</protein>
<evidence type="ECO:0000256" key="3">
    <source>
        <dbReference type="ARBA" id="ARBA00006991"/>
    </source>
</evidence>
<evidence type="ECO:0000256" key="1">
    <source>
        <dbReference type="ARBA" id="ARBA00003767"/>
    </source>
</evidence>
<feature type="domain" description="C2H2-type" evidence="13">
    <location>
        <begin position="485"/>
        <end position="512"/>
    </location>
</feature>
<evidence type="ECO:0000313" key="14">
    <source>
        <dbReference type="Ensembl" id="ENSUAMP00000017259.1"/>
    </source>
</evidence>
<feature type="domain" description="C2H2-type" evidence="13">
    <location>
        <begin position="288"/>
        <end position="318"/>
    </location>
</feature>
<keyword evidence="15" id="KW-1185">Reference proteome</keyword>
<dbReference type="PANTHER" id="PTHR24384:SF242">
    <property type="entry name" value="ZINC FINGER PROTEIN 628"/>
    <property type="match status" value="1"/>
</dbReference>
<dbReference type="FunFam" id="3.30.160.60:FF:000781">
    <property type="entry name" value="zinc finger protein 205 isoform X1"/>
    <property type="match status" value="1"/>
</dbReference>
<dbReference type="FunFam" id="3.30.160.60:FF:001534">
    <property type="entry name" value="zinc finger protein 227 isoform X1"/>
    <property type="match status" value="1"/>
</dbReference>
<dbReference type="Proteomes" id="UP000291022">
    <property type="component" value="Unassembled WGS sequence"/>
</dbReference>
<dbReference type="GeneTree" id="ENSGT00940000163265"/>
<dbReference type="OMA" id="LCTCGRC"/>
<evidence type="ECO:0000256" key="9">
    <source>
        <dbReference type="ARBA" id="ARBA00023125"/>
    </source>
</evidence>
<dbReference type="PROSITE" id="PS50157">
    <property type="entry name" value="ZINC_FINGER_C2H2_2"/>
    <property type="match status" value="11"/>
</dbReference>
<dbReference type="Gene3D" id="3.30.160.60">
    <property type="entry name" value="Classic Zinc Finger"/>
    <property type="match status" value="11"/>
</dbReference>
<evidence type="ECO:0000313" key="15">
    <source>
        <dbReference type="Proteomes" id="UP000291022"/>
    </source>
</evidence>
<keyword evidence="9" id="KW-0238">DNA-binding</keyword>
<feature type="domain" description="C2H2-type" evidence="13">
    <location>
        <begin position="457"/>
        <end position="484"/>
    </location>
</feature>
<evidence type="ECO:0000256" key="10">
    <source>
        <dbReference type="ARBA" id="ARBA00023163"/>
    </source>
</evidence>
<dbReference type="PROSITE" id="PS00028">
    <property type="entry name" value="ZINC_FINGER_C2H2_1"/>
    <property type="match status" value="9"/>
</dbReference>
<reference evidence="15" key="1">
    <citation type="submission" date="2016-06" db="EMBL/GenBank/DDBJ databases">
        <title>De novo assembly and RNA-Seq shows season-dependent expression and editing in black bear kidneys.</title>
        <authorList>
            <person name="Korstanje R."/>
            <person name="Srivastava A."/>
            <person name="Sarsani V.K."/>
            <person name="Sheehan S.M."/>
            <person name="Seger R.L."/>
            <person name="Barter M.E."/>
            <person name="Lindqvist C."/>
            <person name="Brody L.C."/>
            <person name="Mullikin J.C."/>
        </authorList>
    </citation>
    <scope>NUCLEOTIDE SEQUENCE [LARGE SCALE GENOMIC DNA]</scope>
</reference>
<keyword evidence="7" id="KW-0862">Zinc</keyword>
<evidence type="ECO:0000256" key="2">
    <source>
        <dbReference type="ARBA" id="ARBA00004123"/>
    </source>
</evidence>
<evidence type="ECO:0000256" key="5">
    <source>
        <dbReference type="ARBA" id="ARBA00022737"/>
    </source>
</evidence>
<dbReference type="FunFam" id="3.30.160.60:FF:002343">
    <property type="entry name" value="Zinc finger protein 33A"/>
    <property type="match status" value="1"/>
</dbReference>
<dbReference type="FunFam" id="3.30.160.60:FF:002254">
    <property type="entry name" value="Zinc finger protein 540"/>
    <property type="match status" value="1"/>
</dbReference>
<evidence type="ECO:0000259" key="13">
    <source>
        <dbReference type="PROSITE" id="PS50157"/>
    </source>
</evidence>
<reference evidence="14" key="3">
    <citation type="submission" date="2025-09" db="UniProtKB">
        <authorList>
            <consortium name="Ensembl"/>
        </authorList>
    </citation>
    <scope>IDENTIFICATION</scope>
</reference>
<keyword evidence="11" id="KW-0539">Nucleus</keyword>
<dbReference type="PANTHER" id="PTHR24384">
    <property type="entry name" value="FINGER PUTATIVE TRANSCRIPTION FACTOR FAMILY-RELATED"/>
    <property type="match status" value="1"/>
</dbReference>
<evidence type="ECO:0000256" key="7">
    <source>
        <dbReference type="ARBA" id="ARBA00022833"/>
    </source>
</evidence>
<feature type="domain" description="C2H2-type" evidence="13">
    <location>
        <begin position="569"/>
        <end position="596"/>
    </location>
</feature>
<dbReference type="GO" id="GO:0005634">
    <property type="term" value="C:nucleus"/>
    <property type="evidence" value="ECO:0007669"/>
    <property type="project" value="UniProtKB-SubCell"/>
</dbReference>
<dbReference type="SUPFAM" id="SSF57667">
    <property type="entry name" value="beta-beta-alpha zinc fingers"/>
    <property type="match status" value="9"/>
</dbReference>
<evidence type="ECO:0000256" key="12">
    <source>
        <dbReference type="PROSITE-ProRule" id="PRU00042"/>
    </source>
</evidence>
<dbReference type="InterPro" id="IPR013087">
    <property type="entry name" value="Znf_C2H2_type"/>
</dbReference>
<dbReference type="STRING" id="9643.ENSUAMP00000017259"/>
<feature type="domain" description="C2H2-type" evidence="13">
    <location>
        <begin position="541"/>
        <end position="568"/>
    </location>
</feature>
<dbReference type="GO" id="GO:0000981">
    <property type="term" value="F:DNA-binding transcription factor activity, RNA polymerase II-specific"/>
    <property type="evidence" value="ECO:0007669"/>
    <property type="project" value="TreeGrafter"/>
</dbReference>
<keyword evidence="6 12" id="KW-0863">Zinc-finger</keyword>
<feature type="domain" description="C2H2-type" evidence="13">
    <location>
        <begin position="429"/>
        <end position="456"/>
    </location>
</feature>
<dbReference type="FunFam" id="3.30.160.60:FF:000726">
    <property type="entry name" value="Zinc finger protein 214"/>
    <property type="match status" value="1"/>
</dbReference>
<reference evidence="14" key="2">
    <citation type="submission" date="2025-08" db="UniProtKB">
        <authorList>
            <consortium name="Ensembl"/>
        </authorList>
    </citation>
    <scope>IDENTIFICATION</scope>
</reference>
<evidence type="ECO:0000256" key="8">
    <source>
        <dbReference type="ARBA" id="ARBA00023015"/>
    </source>
</evidence>
<feature type="domain" description="C2H2-type" evidence="13">
    <location>
        <begin position="513"/>
        <end position="540"/>
    </location>
</feature>
<feature type="domain" description="C2H2-type" evidence="13">
    <location>
        <begin position="625"/>
        <end position="652"/>
    </location>
</feature>
<dbReference type="FunFam" id="3.30.160.60:FF:000663">
    <property type="entry name" value="Zinc finger protein 45"/>
    <property type="match status" value="1"/>
</dbReference>
<dbReference type="InterPro" id="IPR036236">
    <property type="entry name" value="Znf_C2H2_sf"/>
</dbReference>
<comment type="function">
    <text evidence="1">May be involved in transcriptional regulation.</text>
</comment>
<dbReference type="FunFam" id="3.30.160.60:FF:000274">
    <property type="entry name" value="zinc finger protein 16"/>
    <property type="match status" value="1"/>
</dbReference>
<dbReference type="FunFam" id="3.30.160.60:FF:000622">
    <property type="entry name" value="zinc finger protein 26 isoform X3"/>
    <property type="match status" value="1"/>
</dbReference>
<evidence type="ECO:0000256" key="11">
    <source>
        <dbReference type="ARBA" id="ARBA00023242"/>
    </source>
</evidence>
<feature type="domain" description="C2H2-type" evidence="13">
    <location>
        <begin position="319"/>
        <end position="346"/>
    </location>
</feature>
<dbReference type="GO" id="GO:0008270">
    <property type="term" value="F:zinc ion binding"/>
    <property type="evidence" value="ECO:0007669"/>
    <property type="project" value="UniProtKB-KW"/>
</dbReference>
<organism evidence="14 15">
    <name type="scientific">Ursus americanus</name>
    <name type="common">American black bear</name>
    <name type="synonym">Euarctos americanus</name>
    <dbReference type="NCBI Taxonomy" id="9643"/>
    <lineage>
        <taxon>Eukaryota</taxon>
        <taxon>Metazoa</taxon>
        <taxon>Chordata</taxon>
        <taxon>Craniata</taxon>
        <taxon>Vertebrata</taxon>
        <taxon>Euteleostomi</taxon>
        <taxon>Mammalia</taxon>
        <taxon>Eutheria</taxon>
        <taxon>Laurasiatheria</taxon>
        <taxon>Carnivora</taxon>
        <taxon>Caniformia</taxon>
        <taxon>Ursidae</taxon>
        <taxon>Ursus</taxon>
    </lineage>
</organism>
<dbReference type="AlphaFoldDB" id="A0A452REM5"/>
<evidence type="ECO:0000256" key="4">
    <source>
        <dbReference type="ARBA" id="ARBA00022723"/>
    </source>
</evidence>
<comment type="subcellular location">
    <subcellularLocation>
        <location evidence="2">Nucleus</location>
    </subcellularLocation>
</comment>
<comment type="similarity">
    <text evidence="3">Belongs to the krueppel C2H2-type zinc-finger protein family.</text>
</comment>
<dbReference type="FunFam" id="3.30.160.60:FF:000258">
    <property type="entry name" value="zinc finger and SCAN domain-containing protein 29 isoform X2"/>
    <property type="match status" value="1"/>
</dbReference>
<name>A0A452REM5_URSAM</name>
<feature type="domain" description="C2H2-type" evidence="13">
    <location>
        <begin position="597"/>
        <end position="624"/>
    </location>
</feature>
<keyword evidence="4" id="KW-0479">Metal-binding</keyword>
<keyword evidence="10" id="KW-0804">Transcription</keyword>
<dbReference type="Ensembl" id="ENSUAMT00000019307.1">
    <property type="protein sequence ID" value="ENSUAMP00000017259.1"/>
    <property type="gene ID" value="ENSUAMG00000013689.1"/>
</dbReference>
<gene>
    <name evidence="14" type="primary">ZNF233</name>
</gene>
<dbReference type="SMART" id="SM00355">
    <property type="entry name" value="ZnF_C2H2"/>
    <property type="match status" value="10"/>
</dbReference>
<dbReference type="Pfam" id="PF00096">
    <property type="entry name" value="zf-C2H2"/>
    <property type="match status" value="8"/>
</dbReference>
<feature type="domain" description="C2H2-type" evidence="13">
    <location>
        <begin position="375"/>
        <end position="402"/>
    </location>
</feature>
<proteinExistence type="inferred from homology"/>
<accession>A0A452REM5</accession>
<dbReference type="GO" id="GO:0000978">
    <property type="term" value="F:RNA polymerase II cis-regulatory region sequence-specific DNA binding"/>
    <property type="evidence" value="ECO:0007669"/>
    <property type="project" value="TreeGrafter"/>
</dbReference>
<sequence length="681" mass="78038">MRSVRNSVAPCHQDVRQRLWAEAAKEMWPQWAVVRRRSTHLRACVLAHGVQGYEPFRLETLPLGREEKLWVMETETQGDGPSGLRNQNEIGAFQKAGFRYLLHEDVICWQIWEQFTSKLTRNQDSVINLQSKKSKLPKQGDSFCQMWAGESPQVSEDENQVVKLQGESSHNIRRQEFPIKTTGEFWKNIYLRETHNHQSRYQQVDVKNKQCKCDHCVMTRISHHRDGREIHKSKQAYSHDDCGKDFMRKSCQHSITHSGERHHICSKCGEDIGDSSVFCICQNIHAGEKCGRNDKCGGGFSQSSHLQNHQGVNTGEKPYRCQVCAKSFNQNSCLPTHETLHPGGDLYKCDTCGKDSSHSLDLNICCVDDTGEKSSECEIRDKGFNQTSHLQAHQRAHPRDKTSKWEACDRLVNQNPGPPQRVHTGEKPYKCKVCGKDFSKASNLQAHQRIHTGEKPYKCDVCDKNFSRNSHLQAHQRVHTGEKPYKCETCGKYFTQISHLQVHQRVHTGEKPYKCETCGKGFCQSSHLQDHQRVHTGEKPYKCDVCGKGFSWSSHLQAHQRVHTGEKPYKCEECGKGFIWNSYLHVHQRIHTGEKPYKCGMCGKSFNQTSHLQAHWRVHTGDKPYKCFDCGKGFSKSSRLQVHQRVHSGDKSSTRDECGKSVLQNADLPFSSENPHSREYL</sequence>
<keyword evidence="8" id="KW-0805">Transcription regulation</keyword>
<evidence type="ECO:0000256" key="6">
    <source>
        <dbReference type="ARBA" id="ARBA00022771"/>
    </source>
</evidence>
<keyword evidence="5" id="KW-0677">Repeat</keyword>